<dbReference type="PANTHER" id="PTHR40275">
    <property type="entry name" value="SSL7038 PROTEIN"/>
    <property type="match status" value="1"/>
</dbReference>
<dbReference type="PROSITE" id="PS50943">
    <property type="entry name" value="HTH_CROC1"/>
    <property type="match status" value="1"/>
</dbReference>
<dbReference type="CDD" id="cd00093">
    <property type="entry name" value="HTH_XRE"/>
    <property type="match status" value="1"/>
</dbReference>
<proteinExistence type="predicted"/>
<dbReference type="SMART" id="SM00530">
    <property type="entry name" value="HTH_XRE"/>
    <property type="match status" value="1"/>
</dbReference>
<feature type="domain" description="HTH cro/C1-type" evidence="1">
    <location>
        <begin position="32"/>
        <end position="86"/>
    </location>
</feature>
<dbReference type="AlphaFoldDB" id="A0A3B1CD65"/>
<protein>
    <recommendedName>
        <fullName evidence="1">HTH cro/C1-type domain-containing protein</fullName>
    </recommendedName>
</protein>
<reference evidence="2" key="1">
    <citation type="submission" date="2018-06" db="EMBL/GenBank/DDBJ databases">
        <authorList>
            <person name="Zhirakovskaya E."/>
        </authorList>
    </citation>
    <scope>NUCLEOTIDE SEQUENCE</scope>
</reference>
<dbReference type="InterPro" id="IPR014057">
    <property type="entry name" value="HI1420"/>
</dbReference>
<organism evidence="2">
    <name type="scientific">hydrothermal vent metagenome</name>
    <dbReference type="NCBI Taxonomy" id="652676"/>
    <lineage>
        <taxon>unclassified sequences</taxon>
        <taxon>metagenomes</taxon>
        <taxon>ecological metagenomes</taxon>
    </lineage>
</organism>
<gene>
    <name evidence="2" type="ORF">MNBD_NITROSPINAE02-23</name>
</gene>
<dbReference type="SUPFAM" id="SSF47413">
    <property type="entry name" value="lambda repressor-like DNA-binding domains"/>
    <property type="match status" value="1"/>
</dbReference>
<evidence type="ECO:0000313" key="2">
    <source>
        <dbReference type="EMBL" id="VAX16635.1"/>
    </source>
</evidence>
<sequence>MLDKRLKSRRFAREVLIEAMEDDDPHVLMMAIRDVMRAQGMSVEQVAQDAGLNAKSLLRALNGERSPNFATARAILNAIGYALSISHRKTKRKVAAG</sequence>
<dbReference type="InterPro" id="IPR001387">
    <property type="entry name" value="Cro/C1-type_HTH"/>
</dbReference>
<dbReference type="EMBL" id="UOGE01000012">
    <property type="protein sequence ID" value="VAX16635.1"/>
    <property type="molecule type" value="Genomic_DNA"/>
</dbReference>
<dbReference type="PANTHER" id="PTHR40275:SF1">
    <property type="entry name" value="SSL7038 PROTEIN"/>
    <property type="match status" value="1"/>
</dbReference>
<name>A0A3B1CD65_9ZZZZ</name>
<accession>A0A3B1CD65</accession>
<dbReference type="GO" id="GO:0003677">
    <property type="term" value="F:DNA binding"/>
    <property type="evidence" value="ECO:0007669"/>
    <property type="project" value="InterPro"/>
</dbReference>
<evidence type="ECO:0000259" key="1">
    <source>
        <dbReference type="PROSITE" id="PS50943"/>
    </source>
</evidence>
<dbReference type="InterPro" id="IPR010982">
    <property type="entry name" value="Lambda_DNA-bd_dom_sf"/>
</dbReference>
<dbReference type="Gene3D" id="1.10.260.40">
    <property type="entry name" value="lambda repressor-like DNA-binding domains"/>
    <property type="match status" value="1"/>
</dbReference>
<dbReference type="Pfam" id="PF21716">
    <property type="entry name" value="dnstrm_HI1420"/>
    <property type="match status" value="1"/>
</dbReference>